<feature type="non-terminal residue" evidence="1">
    <location>
        <position position="124"/>
    </location>
</feature>
<accession>A0A5A7R2Q7</accession>
<protein>
    <submittedName>
        <fullName evidence="1">SNF2-family ATP dependent chromatin remodeling factor snf21</fullName>
    </submittedName>
</protein>
<dbReference type="Proteomes" id="UP000325081">
    <property type="component" value="Unassembled WGS sequence"/>
</dbReference>
<evidence type="ECO:0000313" key="1">
    <source>
        <dbReference type="EMBL" id="GER50601.1"/>
    </source>
</evidence>
<evidence type="ECO:0000313" key="2">
    <source>
        <dbReference type="Proteomes" id="UP000325081"/>
    </source>
</evidence>
<sequence length="124" mass="13576">MGLGIRVFGGCDDTWLVFAKLWANGSGRGNNSTRILAGQAGRRCGLVASQPLPNPYHKPSSCTKMNKLSTLNSFLFFLLLLITVSYPTNGSKTETIANPNPELVKLPFVIIVTDDVIRKIFHII</sequence>
<dbReference type="EMBL" id="BKCP01009403">
    <property type="protein sequence ID" value="GER50601.1"/>
    <property type="molecule type" value="Genomic_DNA"/>
</dbReference>
<proteinExistence type="predicted"/>
<gene>
    <name evidence="1" type="ORF">STAS_27929</name>
</gene>
<organism evidence="1 2">
    <name type="scientific">Striga asiatica</name>
    <name type="common">Asiatic witchweed</name>
    <name type="synonym">Buchnera asiatica</name>
    <dbReference type="NCBI Taxonomy" id="4170"/>
    <lineage>
        <taxon>Eukaryota</taxon>
        <taxon>Viridiplantae</taxon>
        <taxon>Streptophyta</taxon>
        <taxon>Embryophyta</taxon>
        <taxon>Tracheophyta</taxon>
        <taxon>Spermatophyta</taxon>
        <taxon>Magnoliopsida</taxon>
        <taxon>eudicotyledons</taxon>
        <taxon>Gunneridae</taxon>
        <taxon>Pentapetalae</taxon>
        <taxon>asterids</taxon>
        <taxon>lamiids</taxon>
        <taxon>Lamiales</taxon>
        <taxon>Orobanchaceae</taxon>
        <taxon>Buchnereae</taxon>
        <taxon>Striga</taxon>
    </lineage>
</organism>
<reference evidence="2" key="1">
    <citation type="journal article" date="2019" name="Curr. Biol.">
        <title>Genome Sequence of Striga asiatica Provides Insight into the Evolution of Plant Parasitism.</title>
        <authorList>
            <person name="Yoshida S."/>
            <person name="Kim S."/>
            <person name="Wafula E.K."/>
            <person name="Tanskanen J."/>
            <person name="Kim Y.M."/>
            <person name="Honaas L."/>
            <person name="Yang Z."/>
            <person name="Spallek T."/>
            <person name="Conn C.E."/>
            <person name="Ichihashi Y."/>
            <person name="Cheong K."/>
            <person name="Cui S."/>
            <person name="Der J.P."/>
            <person name="Gundlach H."/>
            <person name="Jiao Y."/>
            <person name="Hori C."/>
            <person name="Ishida J.K."/>
            <person name="Kasahara H."/>
            <person name="Kiba T."/>
            <person name="Kim M.S."/>
            <person name="Koo N."/>
            <person name="Laohavisit A."/>
            <person name="Lee Y.H."/>
            <person name="Lumba S."/>
            <person name="McCourt P."/>
            <person name="Mortimer J.C."/>
            <person name="Mutuku J.M."/>
            <person name="Nomura T."/>
            <person name="Sasaki-Sekimoto Y."/>
            <person name="Seto Y."/>
            <person name="Wang Y."/>
            <person name="Wakatake T."/>
            <person name="Sakakibara H."/>
            <person name="Demura T."/>
            <person name="Yamaguchi S."/>
            <person name="Yoneyama K."/>
            <person name="Manabe R.I."/>
            <person name="Nelson D.C."/>
            <person name="Schulman A.H."/>
            <person name="Timko M.P."/>
            <person name="dePamphilis C.W."/>
            <person name="Choi D."/>
            <person name="Shirasu K."/>
        </authorList>
    </citation>
    <scope>NUCLEOTIDE SEQUENCE [LARGE SCALE GENOMIC DNA]</scope>
    <source>
        <strain evidence="2">cv. UVA1</strain>
    </source>
</reference>
<comment type="caution">
    <text evidence="1">The sequence shown here is derived from an EMBL/GenBank/DDBJ whole genome shotgun (WGS) entry which is preliminary data.</text>
</comment>
<keyword evidence="2" id="KW-1185">Reference proteome</keyword>
<name>A0A5A7R2Q7_STRAF</name>
<dbReference type="AlphaFoldDB" id="A0A5A7R2Q7"/>